<evidence type="ECO:0000313" key="3">
    <source>
        <dbReference type="Proteomes" id="UP000821853"/>
    </source>
</evidence>
<protein>
    <recommendedName>
        <fullName evidence="1">Reverse transcriptase domain-containing protein</fullName>
    </recommendedName>
</protein>
<feature type="domain" description="Reverse transcriptase" evidence="1">
    <location>
        <begin position="46"/>
        <end position="191"/>
    </location>
</feature>
<keyword evidence="3" id="KW-1185">Reference proteome</keyword>
<evidence type="ECO:0000313" key="2">
    <source>
        <dbReference type="EMBL" id="KAH9370663.1"/>
    </source>
</evidence>
<dbReference type="OrthoDB" id="8197232at2759"/>
<proteinExistence type="predicted"/>
<name>A0A9J6G6X3_HAELO</name>
<reference evidence="2 3" key="1">
    <citation type="journal article" date="2020" name="Cell">
        <title>Large-Scale Comparative Analyses of Tick Genomes Elucidate Their Genetic Diversity and Vector Capacities.</title>
        <authorList>
            <consortium name="Tick Genome and Microbiome Consortium (TIGMIC)"/>
            <person name="Jia N."/>
            <person name="Wang J."/>
            <person name="Shi W."/>
            <person name="Du L."/>
            <person name="Sun Y."/>
            <person name="Zhan W."/>
            <person name="Jiang J.F."/>
            <person name="Wang Q."/>
            <person name="Zhang B."/>
            <person name="Ji P."/>
            <person name="Bell-Sakyi L."/>
            <person name="Cui X.M."/>
            <person name="Yuan T.T."/>
            <person name="Jiang B.G."/>
            <person name="Yang W.F."/>
            <person name="Lam T.T."/>
            <person name="Chang Q.C."/>
            <person name="Ding S.J."/>
            <person name="Wang X.J."/>
            <person name="Zhu J.G."/>
            <person name="Ruan X.D."/>
            <person name="Zhao L."/>
            <person name="Wei J.T."/>
            <person name="Ye R.Z."/>
            <person name="Que T.C."/>
            <person name="Du C.H."/>
            <person name="Zhou Y.H."/>
            <person name="Cheng J.X."/>
            <person name="Dai P.F."/>
            <person name="Guo W.B."/>
            <person name="Han X.H."/>
            <person name="Huang E.J."/>
            <person name="Li L.F."/>
            <person name="Wei W."/>
            <person name="Gao Y.C."/>
            <person name="Liu J.Z."/>
            <person name="Shao H.Z."/>
            <person name="Wang X."/>
            <person name="Wang C.C."/>
            <person name="Yang T.C."/>
            <person name="Huo Q.B."/>
            <person name="Li W."/>
            <person name="Chen H.Y."/>
            <person name="Chen S.E."/>
            <person name="Zhou L.G."/>
            <person name="Ni X.B."/>
            <person name="Tian J.H."/>
            <person name="Sheng Y."/>
            <person name="Liu T."/>
            <person name="Pan Y.S."/>
            <person name="Xia L.Y."/>
            <person name="Li J."/>
            <person name="Zhao F."/>
            <person name="Cao W.C."/>
        </authorList>
    </citation>
    <scope>NUCLEOTIDE SEQUENCE [LARGE SCALE GENOMIC DNA]</scope>
    <source>
        <strain evidence="2">HaeL-2018</strain>
    </source>
</reference>
<gene>
    <name evidence="2" type="ORF">HPB48_014030</name>
</gene>
<dbReference type="EMBL" id="JABSTR010000005">
    <property type="protein sequence ID" value="KAH9370663.1"/>
    <property type="molecule type" value="Genomic_DNA"/>
</dbReference>
<organism evidence="2 3">
    <name type="scientific">Haemaphysalis longicornis</name>
    <name type="common">Bush tick</name>
    <dbReference type="NCBI Taxonomy" id="44386"/>
    <lineage>
        <taxon>Eukaryota</taxon>
        <taxon>Metazoa</taxon>
        <taxon>Ecdysozoa</taxon>
        <taxon>Arthropoda</taxon>
        <taxon>Chelicerata</taxon>
        <taxon>Arachnida</taxon>
        <taxon>Acari</taxon>
        <taxon>Parasitiformes</taxon>
        <taxon>Ixodida</taxon>
        <taxon>Ixodoidea</taxon>
        <taxon>Ixodidae</taxon>
        <taxon>Haemaphysalinae</taxon>
        <taxon>Haemaphysalis</taxon>
    </lineage>
</organism>
<dbReference type="Pfam" id="PF00078">
    <property type="entry name" value="RVT_1"/>
    <property type="match status" value="1"/>
</dbReference>
<dbReference type="Proteomes" id="UP000821853">
    <property type="component" value="Chromosome 3"/>
</dbReference>
<evidence type="ECO:0000259" key="1">
    <source>
        <dbReference type="Pfam" id="PF00078"/>
    </source>
</evidence>
<accession>A0A9J6G6X3</accession>
<dbReference type="VEuPathDB" id="VectorBase:HLOH_051491"/>
<comment type="caution">
    <text evidence="2">The sequence shown here is derived from an EMBL/GenBank/DDBJ whole genome shotgun (WGS) entry which is preliminary data.</text>
</comment>
<sequence>MLATRLSRWLEQHGYHHPAQIVFRPSLDTKGWLSVFAALTLASICSHGVRTIIAINFQKAHDDISHAATLDSVDMLHLPMRVRQFVQSFLQDRTFAIRLHGVGSFVPAHGVPKGSVSPPTSFNMALISLAWRLHDKPDVKFRIYADDLTMWSTHHGLETQVSSLLSSLDVTAAFASSVSLHLSASKTTYTSVCKPLGPPKEGVSQPSNIVILLFVEAHNSCRTGTAPLYRRC</sequence>
<dbReference type="InterPro" id="IPR000477">
    <property type="entry name" value="RT_dom"/>
</dbReference>
<dbReference type="AlphaFoldDB" id="A0A9J6G6X3"/>